<dbReference type="EMBL" id="CP033169">
    <property type="protein sequence ID" value="AYO32353.1"/>
    <property type="molecule type" value="Genomic_DNA"/>
</dbReference>
<evidence type="ECO:0000259" key="2">
    <source>
        <dbReference type="PROSITE" id="PS51109"/>
    </source>
</evidence>
<dbReference type="InterPro" id="IPR050570">
    <property type="entry name" value="Cell_wall_metabolism_enzyme"/>
</dbReference>
<dbReference type="Proteomes" id="UP000280960">
    <property type="component" value="Chromosome"/>
</dbReference>
<accession>A0A3G2RA84</accession>
<dbReference type="SUPFAM" id="SSF54106">
    <property type="entry name" value="LysM domain"/>
    <property type="match status" value="1"/>
</dbReference>
<dbReference type="InterPro" id="IPR011055">
    <property type="entry name" value="Dup_hybrid_motif"/>
</dbReference>
<evidence type="ECO:0000313" key="4">
    <source>
        <dbReference type="EMBL" id="AYO32353.1"/>
    </source>
</evidence>
<dbReference type="InterPro" id="IPR016047">
    <property type="entry name" value="M23ase_b-sheet_dom"/>
</dbReference>
<reference evidence="4 5" key="1">
    <citation type="submission" date="2018-10" db="EMBL/GenBank/DDBJ databases">
        <authorList>
            <person name="Zhang X."/>
        </authorList>
    </citation>
    <scope>NUCLEOTIDE SEQUENCE [LARGE SCALE GENOMIC DNA]</scope>
    <source>
        <strain evidence="4 5">SK-G1</strain>
    </source>
</reference>
<dbReference type="Gene3D" id="3.10.350.10">
    <property type="entry name" value="LysM domain"/>
    <property type="match status" value="1"/>
</dbReference>
<dbReference type="Pfam" id="PF01476">
    <property type="entry name" value="LysM"/>
    <property type="match status" value="1"/>
</dbReference>
<dbReference type="PROSITE" id="PS51782">
    <property type="entry name" value="LYSM"/>
    <property type="match status" value="1"/>
</dbReference>
<dbReference type="PANTHER" id="PTHR21666:SF270">
    <property type="entry name" value="MUREIN HYDROLASE ACTIVATOR ENVC"/>
    <property type="match status" value="1"/>
</dbReference>
<evidence type="ECO:0000313" key="5">
    <source>
        <dbReference type="Proteomes" id="UP000280960"/>
    </source>
</evidence>
<dbReference type="Pfam" id="PF01551">
    <property type="entry name" value="Peptidase_M23"/>
    <property type="match status" value="1"/>
</dbReference>
<dbReference type="SMART" id="SM00257">
    <property type="entry name" value="LysM"/>
    <property type="match status" value="1"/>
</dbReference>
<dbReference type="Pfam" id="PF07501">
    <property type="entry name" value="G5"/>
    <property type="match status" value="1"/>
</dbReference>
<proteinExistence type="predicted"/>
<dbReference type="CDD" id="cd12797">
    <property type="entry name" value="M23_peptidase"/>
    <property type="match status" value="1"/>
</dbReference>
<evidence type="ECO:0000256" key="1">
    <source>
        <dbReference type="ARBA" id="ARBA00022729"/>
    </source>
</evidence>
<dbReference type="InterPro" id="IPR011098">
    <property type="entry name" value="G5_dom"/>
</dbReference>
<dbReference type="Gene3D" id="2.20.230.10">
    <property type="entry name" value="Resuscitation-promoting factor rpfb"/>
    <property type="match status" value="1"/>
</dbReference>
<name>A0A3G2RA84_9FIRM</name>
<evidence type="ECO:0000259" key="3">
    <source>
        <dbReference type="PROSITE" id="PS51782"/>
    </source>
</evidence>
<dbReference type="PANTHER" id="PTHR21666">
    <property type="entry name" value="PEPTIDASE-RELATED"/>
    <property type="match status" value="1"/>
</dbReference>
<organism evidence="4 5">
    <name type="scientific">Biomaibacter acetigenes</name>
    <dbReference type="NCBI Taxonomy" id="2316383"/>
    <lineage>
        <taxon>Bacteria</taxon>
        <taxon>Bacillati</taxon>
        <taxon>Bacillota</taxon>
        <taxon>Clostridia</taxon>
        <taxon>Thermosediminibacterales</taxon>
        <taxon>Tepidanaerobacteraceae</taxon>
        <taxon>Biomaibacter</taxon>
    </lineage>
</organism>
<dbReference type="PROSITE" id="PS51109">
    <property type="entry name" value="G5"/>
    <property type="match status" value="1"/>
</dbReference>
<dbReference type="GO" id="GO:0004222">
    <property type="term" value="F:metalloendopeptidase activity"/>
    <property type="evidence" value="ECO:0007669"/>
    <property type="project" value="TreeGrafter"/>
</dbReference>
<dbReference type="InterPro" id="IPR036779">
    <property type="entry name" value="LysM_dom_sf"/>
</dbReference>
<gene>
    <name evidence="4" type="ORF">D2962_16980</name>
</gene>
<dbReference type="SUPFAM" id="SSF51261">
    <property type="entry name" value="Duplicated hybrid motif"/>
    <property type="match status" value="1"/>
</dbReference>
<dbReference type="AlphaFoldDB" id="A0A3G2RA84"/>
<dbReference type="KEGG" id="bacg:D2962_16980"/>
<feature type="domain" description="LysM" evidence="3">
    <location>
        <begin position="66"/>
        <end position="111"/>
    </location>
</feature>
<dbReference type="CDD" id="cd00118">
    <property type="entry name" value="LysM"/>
    <property type="match status" value="1"/>
</dbReference>
<keyword evidence="5" id="KW-1185">Reference proteome</keyword>
<keyword evidence="1" id="KW-0732">Signal</keyword>
<dbReference type="SMART" id="SM01208">
    <property type="entry name" value="G5"/>
    <property type="match status" value="1"/>
</dbReference>
<sequence>MVKDKATADAVLQGIKDYYVNMSPGELVKIEVSNSVKLVEKFVNPDEIITAEAAKNLILKGTLELATYKVKQGDTLWTIAKEQNMPLDDLIKANPQLKSENKLALGEVINLKSIKPLLDVTVTKKVTYQEPLAFETQVVKDDTMWKWDQKVKQPGENGTKEVAAQVVYKNGIKVGQEVLSEKVLKEPVTRIVARGTRAEVAFRGSGRFLWPSVGKITSPFGRRGREFHTGIDVAADRGTPIRASNSGTVTFAGRKGSYGNLVIINHGGGFETYYAHASSILVSVGDKVEKGQQIATVGTTGRTTGPHVHFEVRLNGNPQNPLSYLNK</sequence>
<dbReference type="Gene3D" id="2.70.70.10">
    <property type="entry name" value="Glucose Permease (Domain IIA)"/>
    <property type="match status" value="1"/>
</dbReference>
<dbReference type="InterPro" id="IPR018392">
    <property type="entry name" value="LysM"/>
</dbReference>
<protein>
    <submittedName>
        <fullName evidence="4">M23 family metallopeptidase</fullName>
    </submittedName>
</protein>
<feature type="domain" description="G5" evidence="2">
    <location>
        <begin position="118"/>
        <end position="198"/>
    </location>
</feature>